<evidence type="ECO:0000256" key="1">
    <source>
        <dbReference type="ARBA" id="ARBA00004141"/>
    </source>
</evidence>
<reference evidence="8" key="1">
    <citation type="submission" date="2016-10" db="EMBL/GenBank/DDBJ databases">
        <authorList>
            <person name="Varghese N."/>
            <person name="Submissions S."/>
        </authorList>
    </citation>
    <scope>NUCLEOTIDE SEQUENCE [LARGE SCALE GENOMIC DNA]</scope>
    <source>
        <strain evidence="8">DSM 15282</strain>
    </source>
</reference>
<dbReference type="RefSeq" id="WP_091653458.1">
    <property type="nucleotide sequence ID" value="NZ_FOVW01000005.1"/>
</dbReference>
<organism evidence="7 8">
    <name type="scientific">Algoriphagus ornithinivorans</name>
    <dbReference type="NCBI Taxonomy" id="226506"/>
    <lineage>
        <taxon>Bacteria</taxon>
        <taxon>Pseudomonadati</taxon>
        <taxon>Bacteroidota</taxon>
        <taxon>Cytophagia</taxon>
        <taxon>Cytophagales</taxon>
        <taxon>Cyclobacteriaceae</taxon>
        <taxon>Algoriphagus</taxon>
    </lineage>
</organism>
<feature type="transmembrane region" description="Helical" evidence="6">
    <location>
        <begin position="46"/>
        <end position="67"/>
    </location>
</feature>
<dbReference type="STRING" id="226506.SAMN04488519_105204"/>
<dbReference type="InterPro" id="IPR004307">
    <property type="entry name" value="TspO_MBR"/>
</dbReference>
<dbReference type="PIRSF" id="PIRSF005859">
    <property type="entry name" value="PBR"/>
    <property type="match status" value="1"/>
</dbReference>
<accession>A0A1I5G552</accession>
<dbReference type="Pfam" id="PF03073">
    <property type="entry name" value="TspO_MBR"/>
    <property type="match status" value="1"/>
</dbReference>
<keyword evidence="4 6" id="KW-1133">Transmembrane helix</keyword>
<sequence>MPNWLKLIISIILPQAAGLTGAYFTISSVDSWYGTLEKPFFNPPPWLFGPVWTTLYLMMGWVCYLIWKSNHSQKRFLLSLYFIQLALNAIWSPAFFGAESPALGLVVIIPLGVLVFICILQFKKISPWASWLMIPYFLWVCFASLLNFSIWYLN</sequence>
<evidence type="ECO:0000256" key="2">
    <source>
        <dbReference type="ARBA" id="ARBA00007524"/>
    </source>
</evidence>
<dbReference type="EMBL" id="FOVW01000005">
    <property type="protein sequence ID" value="SFO30953.1"/>
    <property type="molecule type" value="Genomic_DNA"/>
</dbReference>
<gene>
    <name evidence="7" type="ORF">SAMN04488519_105204</name>
</gene>
<dbReference type="Gene3D" id="1.20.1260.100">
    <property type="entry name" value="TspO/MBR protein"/>
    <property type="match status" value="1"/>
</dbReference>
<keyword evidence="3 6" id="KW-0812">Transmembrane</keyword>
<dbReference type="Proteomes" id="UP000199564">
    <property type="component" value="Unassembled WGS sequence"/>
</dbReference>
<dbReference type="PANTHER" id="PTHR10057:SF0">
    <property type="entry name" value="TRANSLOCATOR PROTEIN"/>
    <property type="match status" value="1"/>
</dbReference>
<keyword evidence="8" id="KW-1185">Reference proteome</keyword>
<evidence type="ECO:0000313" key="7">
    <source>
        <dbReference type="EMBL" id="SFO30953.1"/>
    </source>
</evidence>
<dbReference type="GO" id="GO:0016020">
    <property type="term" value="C:membrane"/>
    <property type="evidence" value="ECO:0007669"/>
    <property type="project" value="UniProtKB-SubCell"/>
</dbReference>
<dbReference type="InterPro" id="IPR038330">
    <property type="entry name" value="TspO/MBR-related_sf"/>
</dbReference>
<comment type="similarity">
    <text evidence="2">Belongs to the TspO/BZRP family.</text>
</comment>
<dbReference type="AlphaFoldDB" id="A0A1I5G552"/>
<dbReference type="CDD" id="cd15904">
    <property type="entry name" value="TSPO_MBR"/>
    <property type="match status" value="1"/>
</dbReference>
<feature type="transmembrane region" description="Helical" evidence="6">
    <location>
        <begin position="102"/>
        <end position="122"/>
    </location>
</feature>
<keyword evidence="5 6" id="KW-0472">Membrane</keyword>
<evidence type="ECO:0000256" key="5">
    <source>
        <dbReference type="ARBA" id="ARBA00023136"/>
    </source>
</evidence>
<evidence type="ECO:0000256" key="6">
    <source>
        <dbReference type="SAM" id="Phobius"/>
    </source>
</evidence>
<comment type="subcellular location">
    <subcellularLocation>
        <location evidence="1">Membrane</location>
        <topology evidence="1">Multi-pass membrane protein</topology>
    </subcellularLocation>
</comment>
<feature type="transmembrane region" description="Helical" evidence="6">
    <location>
        <begin position="134"/>
        <end position="153"/>
    </location>
</feature>
<dbReference type="PANTHER" id="PTHR10057">
    <property type="entry name" value="PERIPHERAL-TYPE BENZODIAZEPINE RECEPTOR"/>
    <property type="match status" value="1"/>
</dbReference>
<name>A0A1I5G552_9BACT</name>
<evidence type="ECO:0000256" key="4">
    <source>
        <dbReference type="ARBA" id="ARBA00022989"/>
    </source>
</evidence>
<evidence type="ECO:0000313" key="8">
    <source>
        <dbReference type="Proteomes" id="UP000199564"/>
    </source>
</evidence>
<protein>
    <submittedName>
        <fullName evidence="7">TspO and MBR related proteins</fullName>
    </submittedName>
</protein>
<dbReference type="FunFam" id="1.20.1260.100:FF:000001">
    <property type="entry name" value="translocator protein 2"/>
    <property type="match status" value="1"/>
</dbReference>
<evidence type="ECO:0000256" key="3">
    <source>
        <dbReference type="ARBA" id="ARBA00022692"/>
    </source>
</evidence>
<feature type="transmembrane region" description="Helical" evidence="6">
    <location>
        <begin position="7"/>
        <end position="26"/>
    </location>
</feature>
<feature type="transmembrane region" description="Helical" evidence="6">
    <location>
        <begin position="76"/>
        <end position="96"/>
    </location>
</feature>
<proteinExistence type="inferred from homology"/>
<dbReference type="GO" id="GO:0033013">
    <property type="term" value="P:tetrapyrrole metabolic process"/>
    <property type="evidence" value="ECO:0007669"/>
    <property type="project" value="UniProtKB-ARBA"/>
</dbReference>